<dbReference type="InterPro" id="IPR035906">
    <property type="entry name" value="MetI-like_sf"/>
</dbReference>
<keyword evidence="5" id="KW-0813">Transport</keyword>
<evidence type="ECO:0000256" key="5">
    <source>
        <dbReference type="RuleBase" id="RU363032"/>
    </source>
</evidence>
<dbReference type="Pfam" id="PF00528">
    <property type="entry name" value="BPD_transp_1"/>
    <property type="match status" value="1"/>
</dbReference>
<feature type="transmembrane region" description="Helical" evidence="5">
    <location>
        <begin position="250"/>
        <end position="272"/>
    </location>
</feature>
<evidence type="ECO:0000256" key="3">
    <source>
        <dbReference type="ARBA" id="ARBA00022989"/>
    </source>
</evidence>
<evidence type="ECO:0000313" key="8">
    <source>
        <dbReference type="Proteomes" id="UP000250189"/>
    </source>
</evidence>
<feature type="transmembrane region" description="Helical" evidence="5">
    <location>
        <begin position="96"/>
        <end position="117"/>
    </location>
</feature>
<dbReference type="InterPro" id="IPR052730">
    <property type="entry name" value="Sugar_ABC_transporter"/>
</dbReference>
<evidence type="ECO:0000256" key="4">
    <source>
        <dbReference type="ARBA" id="ARBA00023136"/>
    </source>
</evidence>
<name>A0A2Z2N5J8_9EURY</name>
<feature type="transmembrane region" description="Helical" evidence="5">
    <location>
        <begin position="7"/>
        <end position="29"/>
    </location>
</feature>
<evidence type="ECO:0000259" key="6">
    <source>
        <dbReference type="PROSITE" id="PS50928"/>
    </source>
</evidence>
<feature type="transmembrane region" description="Helical" evidence="5">
    <location>
        <begin position="150"/>
        <end position="173"/>
    </location>
</feature>
<dbReference type="CDD" id="cd06261">
    <property type="entry name" value="TM_PBP2"/>
    <property type="match status" value="1"/>
</dbReference>
<dbReference type="Gene3D" id="1.10.3720.10">
    <property type="entry name" value="MetI-like"/>
    <property type="match status" value="1"/>
</dbReference>
<dbReference type="Proteomes" id="UP000250189">
    <property type="component" value="Chromosome"/>
</dbReference>
<gene>
    <name evidence="7" type="ORF">A3L04_00545</name>
</gene>
<accession>A0A2Z2N5J8</accession>
<feature type="domain" description="ABC transmembrane type-1" evidence="6">
    <location>
        <begin position="60"/>
        <end position="271"/>
    </location>
</feature>
<sequence>MNMKTKYIPYLLLLPAIAYLLFFIGYPLVQALYLAFTKNGAFSLDTVRRATSDPTFWQALKYTILLAIAIVPVQLILALILALAVNRAFKGKDLTIYALIIPLTISDVAAGLIWYTMLSDYGFMNKLLLNLGLISQPIHFFGYEYRMMEFLAIVIAEVWRATAIVFVIILAGLQMISKEYLEAAEVFGAGYWTRLRKIVIPMLKPSIQSALIIRTLFAMQVFGVVWILAGRDIPVLAGEGFYQLTEIKDYGVASIYALTIALLSIILGALYVKFLKAEYLEVRT</sequence>
<evidence type="ECO:0000256" key="2">
    <source>
        <dbReference type="ARBA" id="ARBA00022692"/>
    </source>
</evidence>
<keyword evidence="4 5" id="KW-0472">Membrane</keyword>
<reference evidence="7 8" key="1">
    <citation type="submission" date="2016-04" db="EMBL/GenBank/DDBJ databases">
        <title>Complete genome sequence of Thermococcus chitonophagus type strain GC74.</title>
        <authorList>
            <person name="Oger P.M."/>
        </authorList>
    </citation>
    <scope>NUCLEOTIDE SEQUENCE [LARGE SCALE GENOMIC DNA]</scope>
    <source>
        <strain evidence="7 8">GC74</strain>
    </source>
</reference>
<evidence type="ECO:0000256" key="1">
    <source>
        <dbReference type="ARBA" id="ARBA00004141"/>
    </source>
</evidence>
<feature type="transmembrane region" description="Helical" evidence="5">
    <location>
        <begin position="211"/>
        <end position="230"/>
    </location>
</feature>
<proteinExistence type="inferred from homology"/>
<comment type="similarity">
    <text evidence="5">Belongs to the binding-protein-dependent transport system permease family.</text>
</comment>
<organism evidence="7 8">
    <name type="scientific">Thermococcus chitonophagus</name>
    <dbReference type="NCBI Taxonomy" id="54262"/>
    <lineage>
        <taxon>Archaea</taxon>
        <taxon>Methanobacteriati</taxon>
        <taxon>Methanobacteriota</taxon>
        <taxon>Thermococci</taxon>
        <taxon>Thermococcales</taxon>
        <taxon>Thermococcaceae</taxon>
        <taxon>Thermococcus</taxon>
    </lineage>
</organism>
<dbReference type="InterPro" id="IPR000515">
    <property type="entry name" value="MetI-like"/>
</dbReference>
<keyword evidence="2 5" id="KW-0812">Transmembrane</keyword>
<dbReference type="PANTHER" id="PTHR43759">
    <property type="entry name" value="TREHALOSE TRANSPORT SYSTEM PERMEASE PROTEIN SUGA"/>
    <property type="match status" value="1"/>
</dbReference>
<dbReference type="PANTHER" id="PTHR43759:SF1">
    <property type="entry name" value="GLUCOSE IMPORT SYSTEM PERMEASE PROTEIN GLCT"/>
    <property type="match status" value="1"/>
</dbReference>
<dbReference type="PROSITE" id="PS50928">
    <property type="entry name" value="ABC_TM1"/>
    <property type="match status" value="1"/>
</dbReference>
<dbReference type="EMBL" id="CP015193">
    <property type="protein sequence ID" value="ASJ15670.1"/>
    <property type="molecule type" value="Genomic_DNA"/>
</dbReference>
<keyword evidence="3 5" id="KW-1133">Transmembrane helix</keyword>
<keyword evidence="8" id="KW-1185">Reference proteome</keyword>
<protein>
    <submittedName>
        <fullName evidence="7">ABC transporter permease</fullName>
    </submittedName>
</protein>
<dbReference type="GO" id="GO:0055085">
    <property type="term" value="P:transmembrane transport"/>
    <property type="evidence" value="ECO:0007669"/>
    <property type="project" value="InterPro"/>
</dbReference>
<comment type="subcellular location">
    <subcellularLocation>
        <location evidence="5">Cell membrane</location>
        <topology evidence="5">Multi-pass membrane protein</topology>
    </subcellularLocation>
    <subcellularLocation>
        <location evidence="1">Membrane</location>
        <topology evidence="1">Multi-pass membrane protein</topology>
    </subcellularLocation>
</comment>
<dbReference type="GO" id="GO:0005886">
    <property type="term" value="C:plasma membrane"/>
    <property type="evidence" value="ECO:0007669"/>
    <property type="project" value="UniProtKB-SubCell"/>
</dbReference>
<dbReference type="AlphaFoldDB" id="A0A2Z2N5J8"/>
<evidence type="ECO:0000313" key="7">
    <source>
        <dbReference type="EMBL" id="ASJ15670.1"/>
    </source>
</evidence>
<dbReference type="SUPFAM" id="SSF161098">
    <property type="entry name" value="MetI-like"/>
    <property type="match status" value="1"/>
</dbReference>
<feature type="transmembrane region" description="Helical" evidence="5">
    <location>
        <begin position="62"/>
        <end position="84"/>
    </location>
</feature>